<protein>
    <submittedName>
        <fullName evidence="1">Uncharacterized protein</fullName>
    </submittedName>
</protein>
<evidence type="ECO:0000313" key="2">
    <source>
        <dbReference type="Proteomes" id="UP000218287"/>
    </source>
</evidence>
<organism evidence="1 2">
    <name type="scientific">Anabaenopsis circularis NIES-21</name>
    <dbReference type="NCBI Taxonomy" id="1085406"/>
    <lineage>
        <taxon>Bacteria</taxon>
        <taxon>Bacillati</taxon>
        <taxon>Cyanobacteriota</taxon>
        <taxon>Cyanophyceae</taxon>
        <taxon>Nostocales</taxon>
        <taxon>Nodulariaceae</taxon>
        <taxon>Anabaenopsis</taxon>
    </lineage>
</organism>
<accession>A0A1Z4GRQ6</accession>
<geneLocation type="plasmid" evidence="2">
    <name>Plasmid2 dna</name>
</geneLocation>
<proteinExistence type="predicted"/>
<dbReference type="AlphaFoldDB" id="A0A1Z4GRQ6"/>
<evidence type="ECO:0000313" key="1">
    <source>
        <dbReference type="EMBL" id="BAY20179.1"/>
    </source>
</evidence>
<gene>
    <name evidence="1" type="ORF">NIES21_60490</name>
</gene>
<name>A0A1Z4GRQ6_9CYAN</name>
<dbReference type="Proteomes" id="UP000218287">
    <property type="component" value="Plasmid Plasmid2 dna"/>
</dbReference>
<keyword evidence="1" id="KW-0614">Plasmid</keyword>
<sequence>MYPETETQTKTFVLVFTKPKHPILLPLLRRSMLSAVTTVVEQDTRAIETSYPRQTPKIRLPNEEIMFHAQKLYHDW</sequence>
<dbReference type="EMBL" id="AP018176">
    <property type="protein sequence ID" value="BAY20179.1"/>
    <property type="molecule type" value="Genomic_DNA"/>
</dbReference>
<reference evidence="1 2" key="1">
    <citation type="submission" date="2017-06" db="EMBL/GenBank/DDBJ databases">
        <title>Genome sequencing of cyanobaciteial culture collection at National Institute for Environmental Studies (NIES).</title>
        <authorList>
            <person name="Hirose Y."/>
            <person name="Shimura Y."/>
            <person name="Fujisawa T."/>
            <person name="Nakamura Y."/>
            <person name="Kawachi M."/>
        </authorList>
    </citation>
    <scope>NUCLEOTIDE SEQUENCE [LARGE SCALE GENOMIC DNA]</scope>
    <source>
        <strain evidence="1 2">NIES-21</strain>
        <plasmid evidence="2">Plasmid2 dna</plasmid>
    </source>
</reference>
<keyword evidence="2" id="KW-1185">Reference proteome</keyword>